<evidence type="ECO:0000256" key="1">
    <source>
        <dbReference type="ARBA" id="ARBA00022723"/>
    </source>
</evidence>
<name>A0A3M7R209_BRAPC</name>
<evidence type="ECO:0000313" key="5">
    <source>
        <dbReference type="EMBL" id="RNA17404.1"/>
    </source>
</evidence>
<dbReference type="OrthoDB" id="10467547at2759"/>
<organism evidence="5 6">
    <name type="scientific">Brachionus plicatilis</name>
    <name type="common">Marine rotifer</name>
    <name type="synonym">Brachionus muelleri</name>
    <dbReference type="NCBI Taxonomy" id="10195"/>
    <lineage>
        <taxon>Eukaryota</taxon>
        <taxon>Metazoa</taxon>
        <taxon>Spiralia</taxon>
        <taxon>Gnathifera</taxon>
        <taxon>Rotifera</taxon>
        <taxon>Eurotatoria</taxon>
        <taxon>Monogononta</taxon>
        <taxon>Pseudotrocha</taxon>
        <taxon>Ploima</taxon>
        <taxon>Brachionidae</taxon>
        <taxon>Brachionus</taxon>
    </lineage>
</organism>
<sequence length="120" mass="13709">MTQFQRKKPSKSIDQEIDDLIEATSKQVVKDFDIIIMPSKKGGPKLVHEGDRYLVDKRKLTTGKTYWKCAKPGCPGRLHSEELDPYSALEKAIGGIYKATMNKRTLTKIQSHDPHDVYFE</sequence>
<evidence type="ECO:0000313" key="6">
    <source>
        <dbReference type="Proteomes" id="UP000276133"/>
    </source>
</evidence>
<dbReference type="Gene3D" id="2.20.25.240">
    <property type="match status" value="1"/>
</dbReference>
<dbReference type="AlphaFoldDB" id="A0A3M7R209"/>
<keyword evidence="2" id="KW-0863">Zinc-finger</keyword>
<evidence type="ECO:0000259" key="4">
    <source>
        <dbReference type="Pfam" id="PF04500"/>
    </source>
</evidence>
<gene>
    <name evidence="5" type="ORF">BpHYR1_013017</name>
</gene>
<evidence type="ECO:0000256" key="2">
    <source>
        <dbReference type="ARBA" id="ARBA00022771"/>
    </source>
</evidence>
<dbReference type="GO" id="GO:0008270">
    <property type="term" value="F:zinc ion binding"/>
    <property type="evidence" value="ECO:0007669"/>
    <property type="project" value="UniProtKB-KW"/>
</dbReference>
<feature type="domain" description="FLYWCH-type" evidence="4">
    <location>
        <begin position="37"/>
        <end position="81"/>
    </location>
</feature>
<dbReference type="EMBL" id="REGN01004461">
    <property type="protein sequence ID" value="RNA17404.1"/>
    <property type="molecule type" value="Genomic_DNA"/>
</dbReference>
<comment type="caution">
    <text evidence="5">The sequence shown here is derived from an EMBL/GenBank/DDBJ whole genome shotgun (WGS) entry which is preliminary data.</text>
</comment>
<keyword evidence="6" id="KW-1185">Reference proteome</keyword>
<reference evidence="5 6" key="1">
    <citation type="journal article" date="2018" name="Sci. Rep.">
        <title>Genomic signatures of local adaptation to the degree of environmental predictability in rotifers.</title>
        <authorList>
            <person name="Franch-Gras L."/>
            <person name="Hahn C."/>
            <person name="Garcia-Roger E.M."/>
            <person name="Carmona M.J."/>
            <person name="Serra M."/>
            <person name="Gomez A."/>
        </authorList>
    </citation>
    <scope>NUCLEOTIDE SEQUENCE [LARGE SCALE GENOMIC DNA]</scope>
    <source>
        <strain evidence="5">HYR1</strain>
    </source>
</reference>
<dbReference type="InterPro" id="IPR007588">
    <property type="entry name" value="Znf_FLYWCH"/>
</dbReference>
<proteinExistence type="predicted"/>
<protein>
    <recommendedName>
        <fullName evidence="4">FLYWCH-type domain-containing protein</fullName>
    </recommendedName>
</protein>
<evidence type="ECO:0000256" key="3">
    <source>
        <dbReference type="ARBA" id="ARBA00022833"/>
    </source>
</evidence>
<keyword evidence="1" id="KW-0479">Metal-binding</keyword>
<keyword evidence="3" id="KW-0862">Zinc</keyword>
<dbReference type="Pfam" id="PF04500">
    <property type="entry name" value="FLYWCH"/>
    <property type="match status" value="1"/>
</dbReference>
<dbReference type="Proteomes" id="UP000276133">
    <property type="component" value="Unassembled WGS sequence"/>
</dbReference>
<accession>A0A3M7R209</accession>